<evidence type="ECO:0000259" key="3">
    <source>
        <dbReference type="Pfam" id="PF00082"/>
    </source>
</evidence>
<keyword evidence="6" id="KW-1185">Reference proteome</keyword>
<dbReference type="PANTHER" id="PTHR10795">
    <property type="entry name" value="PROPROTEIN CONVERTASE SUBTILISIN/KEXIN"/>
    <property type="match status" value="1"/>
</dbReference>
<dbReference type="Pfam" id="PF00082">
    <property type="entry name" value="Peptidase_S8"/>
    <property type="match status" value="1"/>
</dbReference>
<feature type="domain" description="Peptidase S8/S53" evidence="3">
    <location>
        <begin position="55"/>
        <end position="123"/>
    </location>
</feature>
<organism evidence="5 6">
    <name type="scientific">Hibiscus syriacus</name>
    <name type="common">Rose of Sharon</name>
    <dbReference type="NCBI Taxonomy" id="106335"/>
    <lineage>
        <taxon>Eukaryota</taxon>
        <taxon>Viridiplantae</taxon>
        <taxon>Streptophyta</taxon>
        <taxon>Embryophyta</taxon>
        <taxon>Tracheophyta</taxon>
        <taxon>Spermatophyta</taxon>
        <taxon>Magnoliopsida</taxon>
        <taxon>eudicotyledons</taxon>
        <taxon>Gunneridae</taxon>
        <taxon>Pentapetalae</taxon>
        <taxon>rosids</taxon>
        <taxon>malvids</taxon>
        <taxon>Malvales</taxon>
        <taxon>Malvaceae</taxon>
        <taxon>Malvoideae</taxon>
        <taxon>Hibiscus</taxon>
    </lineage>
</organism>
<comment type="similarity">
    <text evidence="1">Belongs to the peptidase S8 family.</text>
</comment>
<reference evidence="5" key="1">
    <citation type="submission" date="2019-09" db="EMBL/GenBank/DDBJ databases">
        <title>Draft genome information of white flower Hibiscus syriacus.</title>
        <authorList>
            <person name="Kim Y.-M."/>
        </authorList>
    </citation>
    <scope>NUCLEOTIDE SEQUENCE [LARGE SCALE GENOMIC DNA]</scope>
    <source>
        <strain evidence="5">YM2019G1</strain>
    </source>
</reference>
<evidence type="ECO:0000313" key="5">
    <source>
        <dbReference type="EMBL" id="KAE8690135.1"/>
    </source>
</evidence>
<dbReference type="Gene3D" id="2.60.40.2310">
    <property type="match status" value="1"/>
</dbReference>
<sequence>MIGIDDRSIKLQIRDTTDIGFWGIPTTWREWPQIPTASHARITPAITRIGKMPAPFMAAFSSKGPNTITPEILKKGQQMKLSTNAELSSTLSCPHISGIVGLLKSLYPNWSPAVIRSAIMTSDYDCIIIPNLFGPDVATTTLDNSHEPILNASYIKARPFSYGAGHVQPNHAYDLAATDYLKFLCTLGYNETLISLFSPKPNKCRGSINLSNFNYPSITIPRLVRSITVTRTVKNIGSPGTYITHVRKPIGISVYMKPTKLKFKKFCNSKLPES</sequence>
<comment type="caution">
    <text evidence="5">The sequence shown here is derived from an EMBL/GenBank/DDBJ whole genome shotgun (WGS) entry which is preliminary data.</text>
</comment>
<dbReference type="Proteomes" id="UP000436088">
    <property type="component" value="Unassembled WGS sequence"/>
</dbReference>
<evidence type="ECO:0000256" key="2">
    <source>
        <dbReference type="ARBA" id="ARBA00022729"/>
    </source>
</evidence>
<dbReference type="SUPFAM" id="SSF52743">
    <property type="entry name" value="Subtilisin-like"/>
    <property type="match status" value="1"/>
</dbReference>
<dbReference type="EMBL" id="VEPZ02001161">
    <property type="protein sequence ID" value="KAE8690135.1"/>
    <property type="molecule type" value="Genomic_DNA"/>
</dbReference>
<dbReference type="Pfam" id="PF17766">
    <property type="entry name" value="fn3_6"/>
    <property type="match status" value="1"/>
</dbReference>
<dbReference type="InterPro" id="IPR036852">
    <property type="entry name" value="Peptidase_S8/S53_dom_sf"/>
</dbReference>
<name>A0A6A2ZGN2_HIBSY</name>
<dbReference type="Gene3D" id="3.40.50.200">
    <property type="entry name" value="Peptidase S8/S53 domain"/>
    <property type="match status" value="1"/>
</dbReference>
<dbReference type="InterPro" id="IPR041469">
    <property type="entry name" value="Subtilisin-like_FN3"/>
</dbReference>
<dbReference type="InterPro" id="IPR045051">
    <property type="entry name" value="SBT"/>
</dbReference>
<evidence type="ECO:0000313" key="6">
    <source>
        <dbReference type="Proteomes" id="UP000436088"/>
    </source>
</evidence>
<dbReference type="InterPro" id="IPR000209">
    <property type="entry name" value="Peptidase_S8/S53_dom"/>
</dbReference>
<protein>
    <submittedName>
        <fullName evidence="5">CYP724B1 protein</fullName>
    </submittedName>
</protein>
<feature type="domain" description="Subtilisin-like protease fibronectin type-III" evidence="4">
    <location>
        <begin position="212"/>
        <end position="266"/>
    </location>
</feature>
<evidence type="ECO:0000259" key="4">
    <source>
        <dbReference type="Pfam" id="PF17766"/>
    </source>
</evidence>
<dbReference type="GO" id="GO:0004252">
    <property type="term" value="F:serine-type endopeptidase activity"/>
    <property type="evidence" value="ECO:0007669"/>
    <property type="project" value="InterPro"/>
</dbReference>
<dbReference type="GO" id="GO:0006508">
    <property type="term" value="P:proteolysis"/>
    <property type="evidence" value="ECO:0007669"/>
    <property type="project" value="InterPro"/>
</dbReference>
<proteinExistence type="inferred from homology"/>
<evidence type="ECO:0000256" key="1">
    <source>
        <dbReference type="ARBA" id="ARBA00011073"/>
    </source>
</evidence>
<keyword evidence="2" id="KW-0732">Signal</keyword>
<gene>
    <name evidence="5" type="ORF">F3Y22_tig00110925pilonHSYRG00003</name>
</gene>
<dbReference type="AlphaFoldDB" id="A0A6A2ZGN2"/>
<accession>A0A6A2ZGN2</accession>